<evidence type="ECO:0000313" key="2">
    <source>
        <dbReference type="EMBL" id="PKY58566.1"/>
    </source>
</evidence>
<keyword evidence="3" id="KW-1185">Reference proteome</keyword>
<name>A0A2I1HI70_9GLOM</name>
<reference evidence="2 3" key="1">
    <citation type="submission" date="2015-10" db="EMBL/GenBank/DDBJ databases">
        <title>Genome analyses suggest a sexual origin of heterokaryosis in a supposedly ancient asexual fungus.</title>
        <authorList>
            <person name="Ropars J."/>
            <person name="Sedzielewska K."/>
            <person name="Noel J."/>
            <person name="Charron P."/>
            <person name="Farinelli L."/>
            <person name="Marton T."/>
            <person name="Kruger M."/>
            <person name="Pelin A."/>
            <person name="Brachmann A."/>
            <person name="Corradi N."/>
        </authorList>
    </citation>
    <scope>NUCLEOTIDE SEQUENCE [LARGE SCALE GENOMIC DNA]</scope>
    <source>
        <strain evidence="2 3">A4</strain>
    </source>
</reference>
<protein>
    <recommendedName>
        <fullName evidence="4">Ricin B lectin domain-containing protein</fullName>
    </recommendedName>
</protein>
<gene>
    <name evidence="2" type="ORF">RhiirA4_429799</name>
</gene>
<evidence type="ECO:0000313" key="3">
    <source>
        <dbReference type="Proteomes" id="UP000234323"/>
    </source>
</evidence>
<dbReference type="OrthoDB" id="10331206at2759"/>
<feature type="chain" id="PRO_5014165440" description="Ricin B lectin domain-containing protein" evidence="1">
    <location>
        <begin position="20"/>
        <end position="161"/>
    </location>
</feature>
<comment type="caution">
    <text evidence="2">The sequence shown here is derived from an EMBL/GenBank/DDBJ whole genome shotgun (WGS) entry which is preliminary data.</text>
</comment>
<dbReference type="Proteomes" id="UP000234323">
    <property type="component" value="Unassembled WGS sequence"/>
</dbReference>
<organism evidence="2 3">
    <name type="scientific">Rhizophagus irregularis</name>
    <dbReference type="NCBI Taxonomy" id="588596"/>
    <lineage>
        <taxon>Eukaryota</taxon>
        <taxon>Fungi</taxon>
        <taxon>Fungi incertae sedis</taxon>
        <taxon>Mucoromycota</taxon>
        <taxon>Glomeromycotina</taxon>
        <taxon>Glomeromycetes</taxon>
        <taxon>Glomerales</taxon>
        <taxon>Glomeraceae</taxon>
        <taxon>Rhizophagus</taxon>
    </lineage>
</organism>
<sequence length="161" mass="18421">MKFNIFLLLLATFLAVGSPQETQIYPGDYFIQNIDTYKYWAKPISANDGIPLKIEQTEAAVWKIITVGKNFYIRPLSKVKLSVALVNDKFLRLKETTPNPQNLQWKINPQGSNVVIQSAADQYAYVNTDFYNKVEYLSPGSDAEAKWRLIPYAANKRIKLQ</sequence>
<accession>A0A2I1HI70</accession>
<proteinExistence type="predicted"/>
<keyword evidence="1" id="KW-0732">Signal</keyword>
<evidence type="ECO:0008006" key="4">
    <source>
        <dbReference type="Google" id="ProtNLM"/>
    </source>
</evidence>
<dbReference type="VEuPathDB" id="FungiDB:RhiirFUN_011330"/>
<dbReference type="Gene3D" id="2.80.10.50">
    <property type="match status" value="1"/>
</dbReference>
<dbReference type="EMBL" id="LLXI01003075">
    <property type="protein sequence ID" value="PKY58566.1"/>
    <property type="molecule type" value="Genomic_DNA"/>
</dbReference>
<evidence type="ECO:0000256" key="1">
    <source>
        <dbReference type="SAM" id="SignalP"/>
    </source>
</evidence>
<feature type="signal peptide" evidence="1">
    <location>
        <begin position="1"/>
        <end position="19"/>
    </location>
</feature>
<dbReference type="AlphaFoldDB" id="A0A2I1HI70"/>